<protein>
    <submittedName>
        <fullName evidence="4">Glutamate receptor ionotropic, NMDA 3A</fullName>
    </submittedName>
</protein>
<feature type="region of interest" description="Disordered" evidence="2">
    <location>
        <begin position="334"/>
        <end position="435"/>
    </location>
</feature>
<name>A0AAV4HEN4_9GAST</name>
<feature type="compositionally biased region" description="Acidic residues" evidence="2">
    <location>
        <begin position="577"/>
        <end position="600"/>
    </location>
</feature>
<dbReference type="SUPFAM" id="SSF53850">
    <property type="entry name" value="Periplasmic binding protein-like II"/>
    <property type="match status" value="1"/>
</dbReference>
<organism evidence="4 5">
    <name type="scientific">Elysia marginata</name>
    <dbReference type="NCBI Taxonomy" id="1093978"/>
    <lineage>
        <taxon>Eukaryota</taxon>
        <taxon>Metazoa</taxon>
        <taxon>Spiralia</taxon>
        <taxon>Lophotrochozoa</taxon>
        <taxon>Mollusca</taxon>
        <taxon>Gastropoda</taxon>
        <taxon>Heterobranchia</taxon>
        <taxon>Euthyneura</taxon>
        <taxon>Panpulmonata</taxon>
        <taxon>Sacoglossa</taxon>
        <taxon>Placobranchoidea</taxon>
        <taxon>Plakobranchidae</taxon>
        <taxon>Elysia</taxon>
    </lineage>
</organism>
<feature type="compositionally biased region" description="Basic residues" evidence="2">
    <location>
        <begin position="396"/>
        <end position="429"/>
    </location>
</feature>
<evidence type="ECO:0000313" key="5">
    <source>
        <dbReference type="Proteomes" id="UP000762676"/>
    </source>
</evidence>
<keyword evidence="3" id="KW-0812">Transmembrane</keyword>
<evidence type="ECO:0000256" key="3">
    <source>
        <dbReference type="SAM" id="Phobius"/>
    </source>
</evidence>
<keyword evidence="1" id="KW-0175">Coiled coil</keyword>
<feature type="compositionally biased region" description="Basic and acidic residues" evidence="2">
    <location>
        <begin position="625"/>
        <end position="636"/>
    </location>
</feature>
<feature type="compositionally biased region" description="Low complexity" evidence="2">
    <location>
        <begin position="664"/>
        <end position="674"/>
    </location>
</feature>
<feature type="region of interest" description="Disordered" evidence="2">
    <location>
        <begin position="466"/>
        <end position="496"/>
    </location>
</feature>
<feature type="compositionally biased region" description="Basic and acidic residues" evidence="2">
    <location>
        <begin position="686"/>
        <end position="702"/>
    </location>
</feature>
<keyword evidence="3" id="KW-1133">Transmembrane helix</keyword>
<keyword evidence="4" id="KW-0675">Receptor</keyword>
<feature type="compositionally biased region" description="Polar residues" evidence="2">
    <location>
        <begin position="605"/>
        <end position="620"/>
    </location>
</feature>
<accession>A0AAV4HEN4</accession>
<reference evidence="4 5" key="1">
    <citation type="journal article" date="2021" name="Elife">
        <title>Chloroplast acquisition without the gene transfer in kleptoplastic sea slugs, Plakobranchus ocellatus.</title>
        <authorList>
            <person name="Maeda T."/>
            <person name="Takahashi S."/>
            <person name="Yoshida T."/>
            <person name="Shimamura S."/>
            <person name="Takaki Y."/>
            <person name="Nagai Y."/>
            <person name="Toyoda A."/>
            <person name="Suzuki Y."/>
            <person name="Arimoto A."/>
            <person name="Ishii H."/>
            <person name="Satoh N."/>
            <person name="Nishiyama T."/>
            <person name="Hasebe M."/>
            <person name="Maruyama T."/>
            <person name="Minagawa J."/>
            <person name="Obokata J."/>
            <person name="Shigenobu S."/>
        </authorList>
    </citation>
    <scope>NUCLEOTIDE SEQUENCE [LARGE SCALE GENOMIC DNA]</scope>
</reference>
<dbReference type="EMBL" id="BMAT01005532">
    <property type="protein sequence ID" value="GFR95045.1"/>
    <property type="molecule type" value="Genomic_DNA"/>
</dbReference>
<evidence type="ECO:0000256" key="1">
    <source>
        <dbReference type="SAM" id="Coils"/>
    </source>
</evidence>
<feature type="region of interest" description="Disordered" evidence="2">
    <location>
        <begin position="517"/>
        <end position="651"/>
    </location>
</feature>
<sequence length="780" mass="87356">MPNFKSSTYYRKTKLDALLGDYPILDYARAHLAPRCELKLISKIFGDDIYGIGLPKKSPLKAALSKKISEYHRMGYIDDLIDVHFADAHCYKRRISEEDSQLAVTHHAGLFVMMCVGVGVGVLVLLLEHVTYKFLVPYIRNCPMDSRWRSTHLMFFSQRLQRTIQCAELISPQQSAKEIMGIFKKREFVRLFQKSTIRRNRLADIAKTKRINRNFHDIVEKAKWLQEMKESGLMDDDTPSTPTIIEIPLRQLTVNVELGNSSLKLNCQEDGESTHSTPIRRPSQLAAALREEMARAKLELQGGLTQNGDEASDGAMLPFGAEAALSGKGREVREAGLNEGSSDESTSAGSGDSLLGGSAVPSERSLPTVVTYKPDSPVLYVNDDDDSASSSSSTPHHQRLRRPSRDRHRRRQQPQQHHHHYKPQQHRKAAVTSSSPELVLAPDISFSEADENVFSESLSKRLRSLSVDHTLPPSPALLDTPTNKTRRAKNSTPIKASPQLPSALLINELPTAKRLKHQPYSIAMPPVSHGKSNNSKKRHSSTGSYPRSWRGLPYSEPLPNGRDFLTSAQHSHPPQGDENDGDVEDVDEFHDDDEDDDDGIENITVRLNVNLPSMHDSMTPTVLRDSGDRSRIDSYPHHSNVPHPYLSGPSDLLEEENASYAGAGASASSNMFSSRQTSKAFQEIPSDDHYRQRHRPSDDSRMVRSLLHSSNSYRDRTSHEAAAEPSVSDLAFSLDSVSKEELLVLWKSSEMDLNRRLQEALAEKSRLERRLAMLQNHSPV</sequence>
<feature type="region of interest" description="Disordered" evidence="2">
    <location>
        <begin position="664"/>
        <end position="703"/>
    </location>
</feature>
<gene>
    <name evidence="4" type="ORF">ElyMa_002683100</name>
</gene>
<comment type="caution">
    <text evidence="4">The sequence shown here is derived from an EMBL/GenBank/DDBJ whole genome shotgun (WGS) entry which is preliminary data.</text>
</comment>
<dbReference type="Proteomes" id="UP000762676">
    <property type="component" value="Unassembled WGS sequence"/>
</dbReference>
<evidence type="ECO:0000313" key="4">
    <source>
        <dbReference type="EMBL" id="GFR95045.1"/>
    </source>
</evidence>
<feature type="coiled-coil region" evidence="1">
    <location>
        <begin position="750"/>
        <end position="777"/>
    </location>
</feature>
<proteinExistence type="predicted"/>
<keyword evidence="5" id="KW-1185">Reference proteome</keyword>
<feature type="compositionally biased region" description="Low complexity" evidence="2">
    <location>
        <begin position="347"/>
        <end position="359"/>
    </location>
</feature>
<evidence type="ECO:0000256" key="2">
    <source>
        <dbReference type="SAM" id="MobiDB-lite"/>
    </source>
</evidence>
<dbReference type="AlphaFoldDB" id="A0AAV4HEN4"/>
<dbReference type="Gene3D" id="3.40.190.10">
    <property type="entry name" value="Periplasmic binding protein-like II"/>
    <property type="match status" value="2"/>
</dbReference>
<keyword evidence="3" id="KW-0472">Membrane</keyword>
<feature type="transmembrane region" description="Helical" evidence="3">
    <location>
        <begin position="102"/>
        <end position="127"/>
    </location>
</feature>